<dbReference type="AlphaFoldDB" id="A0A538U1R6"/>
<sequence>MKRTTLLLDAGLYADLKRRAAAEGRTLTDVVERALRLGLAARAVPRRPRITLPSYDLGPFLVSPADRGEVRETLRHHGTREEE</sequence>
<gene>
    <name evidence="1" type="ORF">E6K81_14060</name>
</gene>
<comment type="caution">
    <text evidence="1">The sequence shown here is derived from an EMBL/GenBank/DDBJ whole genome shotgun (WGS) entry which is preliminary data.</text>
</comment>
<organism evidence="1 2">
    <name type="scientific">Eiseniibacteriota bacterium</name>
    <dbReference type="NCBI Taxonomy" id="2212470"/>
    <lineage>
        <taxon>Bacteria</taxon>
        <taxon>Candidatus Eiseniibacteriota</taxon>
    </lineage>
</organism>
<proteinExistence type="predicted"/>
<dbReference type="GO" id="GO:0006355">
    <property type="term" value="P:regulation of DNA-templated transcription"/>
    <property type="evidence" value="ECO:0007669"/>
    <property type="project" value="InterPro"/>
</dbReference>
<evidence type="ECO:0000313" key="1">
    <source>
        <dbReference type="EMBL" id="TMQ69814.1"/>
    </source>
</evidence>
<evidence type="ECO:0000313" key="2">
    <source>
        <dbReference type="Proteomes" id="UP000319771"/>
    </source>
</evidence>
<dbReference type="Proteomes" id="UP000319771">
    <property type="component" value="Unassembled WGS sequence"/>
</dbReference>
<reference evidence="1 2" key="1">
    <citation type="journal article" date="2019" name="Nat. Microbiol.">
        <title>Mediterranean grassland soil C-N compound turnover is dependent on rainfall and depth, and is mediated by genomically divergent microorganisms.</title>
        <authorList>
            <person name="Diamond S."/>
            <person name="Andeer P.F."/>
            <person name="Li Z."/>
            <person name="Crits-Christoph A."/>
            <person name="Burstein D."/>
            <person name="Anantharaman K."/>
            <person name="Lane K.R."/>
            <person name="Thomas B.C."/>
            <person name="Pan C."/>
            <person name="Northen T.R."/>
            <person name="Banfield J.F."/>
        </authorList>
    </citation>
    <scope>NUCLEOTIDE SEQUENCE [LARGE SCALE GENOMIC DNA]</scope>
    <source>
        <strain evidence="1">WS_11</strain>
    </source>
</reference>
<accession>A0A538U1R6</accession>
<dbReference type="InterPro" id="IPR010985">
    <property type="entry name" value="Ribbon_hlx_hlx"/>
</dbReference>
<dbReference type="EMBL" id="VBPB01000277">
    <property type="protein sequence ID" value="TMQ69814.1"/>
    <property type="molecule type" value="Genomic_DNA"/>
</dbReference>
<name>A0A538U1R6_UNCEI</name>
<dbReference type="SUPFAM" id="SSF47598">
    <property type="entry name" value="Ribbon-helix-helix"/>
    <property type="match status" value="1"/>
</dbReference>
<protein>
    <submittedName>
        <fullName evidence="1">CopG family transcriptional regulator</fullName>
    </submittedName>
</protein>